<feature type="non-terminal residue" evidence="1">
    <location>
        <position position="94"/>
    </location>
</feature>
<accession>A0AAN5I9P8</accession>
<organism evidence="1 2">
    <name type="scientific">Pristionchus mayeri</name>
    <dbReference type="NCBI Taxonomy" id="1317129"/>
    <lineage>
        <taxon>Eukaryota</taxon>
        <taxon>Metazoa</taxon>
        <taxon>Ecdysozoa</taxon>
        <taxon>Nematoda</taxon>
        <taxon>Chromadorea</taxon>
        <taxon>Rhabditida</taxon>
        <taxon>Rhabditina</taxon>
        <taxon>Diplogasteromorpha</taxon>
        <taxon>Diplogasteroidea</taxon>
        <taxon>Neodiplogasteridae</taxon>
        <taxon>Pristionchus</taxon>
    </lineage>
</organism>
<feature type="non-terminal residue" evidence="1">
    <location>
        <position position="1"/>
    </location>
</feature>
<dbReference type="Proteomes" id="UP001328107">
    <property type="component" value="Unassembled WGS sequence"/>
</dbReference>
<dbReference type="EMBL" id="BTRK01000005">
    <property type="protein sequence ID" value="GMR56295.1"/>
    <property type="molecule type" value="Genomic_DNA"/>
</dbReference>
<protein>
    <submittedName>
        <fullName evidence="1">Uncharacterized protein</fullName>
    </submittedName>
</protein>
<evidence type="ECO:0000313" key="1">
    <source>
        <dbReference type="EMBL" id="GMR56295.1"/>
    </source>
</evidence>
<sequence length="94" mass="11083">IAARVKEFEFNWEYPLDFDTAAFIRKLDPLTLSSVHIEVDTWDSTSFAGLSRSFWEKFFNERLSSGAIEYVEVEYVDEADDDNEFMIEELIKRT</sequence>
<name>A0AAN5I9P8_9BILA</name>
<reference evidence="2" key="1">
    <citation type="submission" date="2022-10" db="EMBL/GenBank/DDBJ databases">
        <title>Genome assembly of Pristionchus species.</title>
        <authorList>
            <person name="Yoshida K."/>
            <person name="Sommer R.J."/>
        </authorList>
    </citation>
    <scope>NUCLEOTIDE SEQUENCE [LARGE SCALE GENOMIC DNA]</scope>
    <source>
        <strain evidence="2">RS5460</strain>
    </source>
</reference>
<keyword evidence="2" id="KW-1185">Reference proteome</keyword>
<proteinExistence type="predicted"/>
<comment type="caution">
    <text evidence="1">The sequence shown here is derived from an EMBL/GenBank/DDBJ whole genome shotgun (WGS) entry which is preliminary data.</text>
</comment>
<evidence type="ECO:0000313" key="2">
    <source>
        <dbReference type="Proteomes" id="UP001328107"/>
    </source>
</evidence>
<dbReference type="AlphaFoldDB" id="A0AAN5I9P8"/>
<gene>
    <name evidence="1" type="ORF">PMAYCL1PPCAC_26490</name>
</gene>